<dbReference type="AlphaFoldDB" id="A0A7C5I0W5"/>
<evidence type="ECO:0000256" key="1">
    <source>
        <dbReference type="SAM" id="Phobius"/>
    </source>
</evidence>
<evidence type="ECO:0000313" key="2">
    <source>
        <dbReference type="EMBL" id="HHF08490.1"/>
    </source>
</evidence>
<gene>
    <name evidence="2" type="ORF">ENL26_01795</name>
</gene>
<accession>A0A7C5I0W5</accession>
<sequence>APGDYVEIEVPNFSASKLALLLYGIPLAVFIATLLFMIGLDFSELLSLLTAFSSMAVFYIGLSIYDRKNREKLMPIIIRKVSIKDVFTTIK</sequence>
<comment type="caution">
    <text evidence="2">The sequence shown here is derived from an EMBL/GenBank/DDBJ whole genome shotgun (WGS) entry which is preliminary data.</text>
</comment>
<name>A0A7C5I0W5_9BACT</name>
<feature type="non-terminal residue" evidence="2">
    <location>
        <position position="1"/>
    </location>
</feature>
<dbReference type="Proteomes" id="UP000886129">
    <property type="component" value="Unassembled WGS sequence"/>
</dbReference>
<feature type="transmembrane region" description="Helical" evidence="1">
    <location>
        <begin position="45"/>
        <end position="65"/>
    </location>
</feature>
<proteinExistence type="predicted"/>
<reference evidence="2" key="1">
    <citation type="journal article" date="2020" name="mSystems">
        <title>Genome- and Community-Level Interaction Insights into Carbon Utilization and Element Cycling Functions of Hydrothermarchaeota in Hydrothermal Sediment.</title>
        <authorList>
            <person name="Zhou Z."/>
            <person name="Liu Y."/>
            <person name="Xu W."/>
            <person name="Pan J."/>
            <person name="Luo Z.H."/>
            <person name="Li M."/>
        </authorList>
    </citation>
    <scope>NUCLEOTIDE SEQUENCE [LARGE SCALE GENOMIC DNA]</scope>
    <source>
        <strain evidence="2">HyVt-80</strain>
    </source>
</reference>
<feature type="transmembrane region" description="Helical" evidence="1">
    <location>
        <begin position="20"/>
        <end position="39"/>
    </location>
</feature>
<dbReference type="Pfam" id="PF04246">
    <property type="entry name" value="RseC_MucC"/>
    <property type="match status" value="1"/>
</dbReference>
<keyword evidence="1" id="KW-0472">Membrane</keyword>
<dbReference type="EMBL" id="DRTH01000104">
    <property type="protein sequence ID" value="HHF08490.1"/>
    <property type="molecule type" value="Genomic_DNA"/>
</dbReference>
<organism evidence="2">
    <name type="scientific">Kosmotoga arenicorallina</name>
    <dbReference type="NCBI Taxonomy" id="688066"/>
    <lineage>
        <taxon>Bacteria</taxon>
        <taxon>Thermotogati</taxon>
        <taxon>Thermotogota</taxon>
        <taxon>Thermotogae</taxon>
        <taxon>Kosmotogales</taxon>
        <taxon>Kosmotogaceae</taxon>
        <taxon>Kosmotoga</taxon>
    </lineage>
</organism>
<keyword evidence="1" id="KW-1133">Transmembrane helix</keyword>
<protein>
    <submittedName>
        <fullName evidence="2">Fis family transcriptional regulator</fullName>
    </submittedName>
</protein>
<keyword evidence="1" id="KW-0812">Transmembrane</keyword>